<dbReference type="KEGG" id="chk:D4L85_18860"/>
<dbReference type="AlphaFoldDB" id="A0A385SMU4"/>
<sequence>MDRHEIKCINKSNRQSVYDRIENVGGLNGDGSRWRISQARAIDGIESGKWSFYVKYASITIDVVISTHNGNKYLKTANDGLEPNNLLSLPECPY</sequence>
<reference evidence="2" key="1">
    <citation type="submission" date="2018-09" db="EMBL/GenBank/DDBJ databases">
        <title>Chryseolinea sp. KIS68-18 isolated from soil.</title>
        <authorList>
            <person name="Weon H.-Y."/>
            <person name="Kwon S.-W."/>
            <person name="Lee S.A."/>
        </authorList>
    </citation>
    <scope>NUCLEOTIDE SEQUENCE [LARGE SCALE GENOMIC DNA]</scope>
    <source>
        <strain evidence="2">KIS68-18</strain>
    </source>
</reference>
<dbReference type="InterPro" id="IPR024997">
    <property type="entry name" value="DUF3892"/>
</dbReference>
<dbReference type="Proteomes" id="UP000266183">
    <property type="component" value="Chromosome"/>
</dbReference>
<dbReference type="OrthoDB" id="826539at2"/>
<dbReference type="Pfam" id="PF13031">
    <property type="entry name" value="DUF3892"/>
    <property type="match status" value="1"/>
</dbReference>
<keyword evidence="2" id="KW-1185">Reference proteome</keyword>
<organism evidence="1 2">
    <name type="scientific">Chryseolinea soli</name>
    <dbReference type="NCBI Taxonomy" id="2321403"/>
    <lineage>
        <taxon>Bacteria</taxon>
        <taxon>Pseudomonadati</taxon>
        <taxon>Bacteroidota</taxon>
        <taxon>Cytophagia</taxon>
        <taxon>Cytophagales</taxon>
        <taxon>Fulvivirgaceae</taxon>
        <taxon>Chryseolinea</taxon>
    </lineage>
</organism>
<evidence type="ECO:0000313" key="2">
    <source>
        <dbReference type="Proteomes" id="UP000266183"/>
    </source>
</evidence>
<proteinExistence type="predicted"/>
<evidence type="ECO:0000313" key="1">
    <source>
        <dbReference type="EMBL" id="AYB32509.1"/>
    </source>
</evidence>
<accession>A0A385SMU4</accession>
<name>A0A385SMU4_9BACT</name>
<dbReference type="RefSeq" id="WP_119755762.1">
    <property type="nucleotide sequence ID" value="NZ_CP032382.1"/>
</dbReference>
<protein>
    <submittedName>
        <fullName evidence="1">DUF3892 domain-containing protein</fullName>
    </submittedName>
</protein>
<dbReference type="EMBL" id="CP032382">
    <property type="protein sequence ID" value="AYB32509.1"/>
    <property type="molecule type" value="Genomic_DNA"/>
</dbReference>
<gene>
    <name evidence="1" type="ORF">D4L85_18860</name>
</gene>